<dbReference type="Proteomes" id="UP000194127">
    <property type="component" value="Unassembled WGS sequence"/>
</dbReference>
<proteinExistence type="predicted"/>
<name>A0A1X6N3H6_9APHY</name>
<dbReference type="GeneID" id="36325569"/>
<sequence length="127" mass="13541">MECKHSTGRGGVANITPLSPGPDSAPHEHEHGAAEHTGRGGAGNIFRTRSRSESKKRSNSRGRTGLGQMWQRVRSKSRAPREHEGIALDTQLQDMTISEANTSRESMQAPQSSQAGASGDPPQGGQE</sequence>
<dbReference type="Pfam" id="PF12223">
    <property type="entry name" value="DUF3602"/>
    <property type="match status" value="1"/>
</dbReference>
<dbReference type="AlphaFoldDB" id="A0A1X6N3H6"/>
<feature type="compositionally biased region" description="Polar residues" evidence="1">
    <location>
        <begin position="90"/>
        <end position="116"/>
    </location>
</feature>
<reference evidence="2 3" key="1">
    <citation type="submission" date="2017-04" db="EMBL/GenBank/DDBJ databases">
        <title>Genome Sequence of the Model Brown-Rot Fungus Postia placenta SB12.</title>
        <authorList>
            <consortium name="DOE Joint Genome Institute"/>
            <person name="Gaskell J."/>
            <person name="Kersten P."/>
            <person name="Larrondo L.F."/>
            <person name="Canessa P."/>
            <person name="Martinez D."/>
            <person name="Hibbett D."/>
            <person name="Schmoll M."/>
            <person name="Kubicek C.P."/>
            <person name="Martinez A.T."/>
            <person name="Yadav J."/>
            <person name="Master E."/>
            <person name="Magnuson J.K."/>
            <person name="James T."/>
            <person name="Yaver D."/>
            <person name="Berka R."/>
            <person name="Labutti K."/>
            <person name="Lipzen A."/>
            <person name="Aerts A."/>
            <person name="Barry K."/>
            <person name="Henrissat B."/>
            <person name="Blanchette R."/>
            <person name="Grigoriev I."/>
            <person name="Cullen D."/>
        </authorList>
    </citation>
    <scope>NUCLEOTIDE SEQUENCE [LARGE SCALE GENOMIC DNA]</scope>
    <source>
        <strain evidence="2 3">MAD-698-R-SB12</strain>
    </source>
</reference>
<feature type="compositionally biased region" description="Basic and acidic residues" evidence="1">
    <location>
        <begin position="25"/>
        <end position="38"/>
    </location>
</feature>
<evidence type="ECO:0000313" key="2">
    <source>
        <dbReference type="EMBL" id="OSX63177.1"/>
    </source>
</evidence>
<dbReference type="RefSeq" id="XP_024339971.1">
    <property type="nucleotide sequence ID" value="XM_024480619.1"/>
</dbReference>
<dbReference type="EMBL" id="KZ110595">
    <property type="protein sequence ID" value="OSX63177.1"/>
    <property type="molecule type" value="Genomic_DNA"/>
</dbReference>
<gene>
    <name evidence="2" type="ORF">POSPLADRAFT_1055241</name>
</gene>
<evidence type="ECO:0000256" key="1">
    <source>
        <dbReference type="SAM" id="MobiDB-lite"/>
    </source>
</evidence>
<protein>
    <submittedName>
        <fullName evidence="2">Uncharacterized protein</fullName>
    </submittedName>
</protein>
<dbReference type="InterPro" id="IPR022024">
    <property type="entry name" value="DUF3602"/>
</dbReference>
<keyword evidence="3" id="KW-1185">Reference proteome</keyword>
<organism evidence="2 3">
    <name type="scientific">Postia placenta MAD-698-R-SB12</name>
    <dbReference type="NCBI Taxonomy" id="670580"/>
    <lineage>
        <taxon>Eukaryota</taxon>
        <taxon>Fungi</taxon>
        <taxon>Dikarya</taxon>
        <taxon>Basidiomycota</taxon>
        <taxon>Agaricomycotina</taxon>
        <taxon>Agaricomycetes</taxon>
        <taxon>Polyporales</taxon>
        <taxon>Adustoporiaceae</taxon>
        <taxon>Rhodonia</taxon>
    </lineage>
</organism>
<feature type="region of interest" description="Disordered" evidence="1">
    <location>
        <begin position="1"/>
        <end position="127"/>
    </location>
</feature>
<evidence type="ECO:0000313" key="3">
    <source>
        <dbReference type="Proteomes" id="UP000194127"/>
    </source>
</evidence>
<accession>A0A1X6N3H6</accession>